<reference evidence="7" key="1">
    <citation type="journal article" date="2019" name="Int. J. Syst. Evol. Microbiol.">
        <title>The Global Catalogue of Microorganisms (GCM) 10K type strain sequencing project: providing services to taxonomists for standard genome sequencing and annotation.</title>
        <authorList>
            <consortium name="The Broad Institute Genomics Platform"/>
            <consortium name="The Broad Institute Genome Sequencing Center for Infectious Disease"/>
            <person name="Wu L."/>
            <person name="Ma J."/>
        </authorList>
    </citation>
    <scope>NUCLEOTIDE SEQUENCE [LARGE SCALE GENOMIC DNA]</scope>
    <source>
        <strain evidence="7">JCM 18126</strain>
    </source>
</reference>
<dbReference type="PANTHER" id="PTHR37817">
    <property type="entry name" value="N-ACETYLTRANSFERASE EIS"/>
    <property type="match status" value="1"/>
</dbReference>
<proteinExistence type="inferred from homology"/>
<evidence type="ECO:0000256" key="1">
    <source>
        <dbReference type="ARBA" id="ARBA00009213"/>
    </source>
</evidence>
<evidence type="ECO:0000256" key="2">
    <source>
        <dbReference type="ARBA" id="ARBA00022679"/>
    </source>
</evidence>
<feature type="binding site" evidence="4">
    <location>
        <begin position="100"/>
        <end position="102"/>
    </location>
    <ligand>
        <name>acetyl-CoA</name>
        <dbReference type="ChEBI" id="CHEBI:57288"/>
    </ligand>
</feature>
<dbReference type="Pfam" id="PF17668">
    <property type="entry name" value="Acetyltransf_17"/>
    <property type="match status" value="1"/>
</dbReference>
<comment type="subunit">
    <text evidence="4">Homohexamer; trimer of dimers.</text>
</comment>
<feature type="binding site" evidence="4">
    <location>
        <begin position="136"/>
        <end position="137"/>
    </location>
    <ligand>
        <name>acetyl-CoA</name>
        <dbReference type="ChEBI" id="CHEBI:57288"/>
    </ligand>
</feature>
<sequence length="428" mass="45582">MTQPRPPAPAPAGPAPGVRVTDVDVEDVDELTRWALVPATGFMEPRPSAEDVAKRQRRVRGHRLLGGVVGGRLVGSLRSFDTELTLPGARVVPANAVSSVAVLPTHRRRGVLTSMMRTDLARARERGQALAVLIASEAPIYGRYGFGAATEEATWTLDTTSSRLREDAPADAGTVELVEAAAVRAQLQAVHDGARRARAGGLRREERWWDLVLDPGAVSGAWDARTRTVLRRGPDGTPDGYCTYTTTESSRGRVSTAQLRVDDLTATTPQALRALWELVASVDLVRTVRAAHRPVDEVLPWLLRDPRAAQRTGQDDFLWVRVLDTAAALGARGYDAPGRLVLRVHDEGGPAAGTVLLDAGADGVEVTRTDAEPDVELAADALGSLLLGGVDAALLARAGRLRARDGAAVPSAAALFRGAEVPWCATEF</sequence>
<dbReference type="InterPro" id="IPR051554">
    <property type="entry name" value="Acetyltransferase_Eis"/>
</dbReference>
<dbReference type="NCBIfam" id="NF002367">
    <property type="entry name" value="PRK01346.1-4"/>
    <property type="match status" value="1"/>
</dbReference>
<dbReference type="Proteomes" id="UP001501195">
    <property type="component" value="Unassembled WGS sequence"/>
</dbReference>
<keyword evidence="3 4" id="KW-0012">Acyltransferase</keyword>
<keyword evidence="2 4" id="KW-0808">Transferase</keyword>
<dbReference type="Gene3D" id="3.30.1050.10">
    <property type="entry name" value="SCP2 sterol-binding domain"/>
    <property type="match status" value="1"/>
</dbReference>
<dbReference type="Pfam" id="PF13527">
    <property type="entry name" value="Acetyltransf_9"/>
    <property type="match status" value="1"/>
</dbReference>
<evidence type="ECO:0000256" key="3">
    <source>
        <dbReference type="ARBA" id="ARBA00023315"/>
    </source>
</evidence>
<dbReference type="RefSeq" id="WP_345710923.1">
    <property type="nucleotide sequence ID" value="NZ_BAABIL010000076.1"/>
</dbReference>
<evidence type="ECO:0000259" key="5">
    <source>
        <dbReference type="PROSITE" id="PS51186"/>
    </source>
</evidence>
<organism evidence="6 7">
    <name type="scientific">Kineococcus glutinatus</name>
    <dbReference type="NCBI Taxonomy" id="1070872"/>
    <lineage>
        <taxon>Bacteria</taxon>
        <taxon>Bacillati</taxon>
        <taxon>Actinomycetota</taxon>
        <taxon>Actinomycetes</taxon>
        <taxon>Kineosporiales</taxon>
        <taxon>Kineosporiaceae</taxon>
        <taxon>Kineococcus</taxon>
    </lineage>
</organism>
<dbReference type="InterPro" id="IPR025559">
    <property type="entry name" value="Eis_dom"/>
</dbReference>
<dbReference type="InterPro" id="IPR016181">
    <property type="entry name" value="Acyl_CoA_acyltransferase"/>
</dbReference>
<dbReference type="Gene3D" id="3.40.630.30">
    <property type="match status" value="2"/>
</dbReference>
<dbReference type="InterPro" id="IPR022902">
    <property type="entry name" value="NAcTrfase_Eis"/>
</dbReference>
<dbReference type="SUPFAM" id="SSF55718">
    <property type="entry name" value="SCP-like"/>
    <property type="match status" value="1"/>
</dbReference>
<dbReference type="PANTHER" id="PTHR37817:SF1">
    <property type="entry name" value="N-ACETYLTRANSFERASE EIS"/>
    <property type="match status" value="1"/>
</dbReference>
<feature type="binding site" evidence="4">
    <location>
        <begin position="108"/>
        <end position="113"/>
    </location>
    <ligand>
        <name>acetyl-CoA</name>
        <dbReference type="ChEBI" id="CHEBI:57288"/>
    </ligand>
</feature>
<evidence type="ECO:0000313" key="7">
    <source>
        <dbReference type="Proteomes" id="UP001501195"/>
    </source>
</evidence>
<evidence type="ECO:0000256" key="4">
    <source>
        <dbReference type="HAMAP-Rule" id="MF_01812"/>
    </source>
</evidence>
<dbReference type="SUPFAM" id="SSF55729">
    <property type="entry name" value="Acyl-CoA N-acyltransferases (Nat)"/>
    <property type="match status" value="1"/>
</dbReference>
<feature type="domain" description="N-acetyltransferase" evidence="5">
    <location>
        <begin position="18"/>
        <end position="171"/>
    </location>
</feature>
<comment type="caution">
    <text evidence="6">The sequence shown here is derived from an EMBL/GenBank/DDBJ whole genome shotgun (WGS) entry which is preliminary data.</text>
</comment>
<dbReference type="InterPro" id="IPR000182">
    <property type="entry name" value="GNAT_dom"/>
</dbReference>
<protein>
    <submittedName>
        <fullName evidence="6">GNAT family N-acetyltransferase</fullName>
    </submittedName>
</protein>
<keyword evidence="7" id="KW-1185">Reference proteome</keyword>
<gene>
    <name evidence="6" type="ORF">GCM10023225_06710</name>
</gene>
<dbReference type="InterPro" id="IPR041380">
    <property type="entry name" value="Acetyltransf_17"/>
</dbReference>
<dbReference type="Pfam" id="PF13530">
    <property type="entry name" value="SCP2_2"/>
    <property type="match status" value="1"/>
</dbReference>
<feature type="active site" description="Proton donor" evidence="4">
    <location>
        <position position="141"/>
    </location>
</feature>
<accession>A0ABP9HBA0</accession>
<comment type="similarity">
    <text evidence="1 4">Belongs to the acetyltransferase Eis family.</text>
</comment>
<name>A0ABP9HBA0_9ACTN</name>
<evidence type="ECO:0000313" key="6">
    <source>
        <dbReference type="EMBL" id="GAA4966425.1"/>
    </source>
</evidence>
<dbReference type="InterPro" id="IPR036527">
    <property type="entry name" value="SCP2_sterol-bd_dom_sf"/>
</dbReference>
<dbReference type="EMBL" id="BAABIL010000076">
    <property type="protein sequence ID" value="GAA4966425.1"/>
    <property type="molecule type" value="Genomic_DNA"/>
</dbReference>
<feature type="active site" description="Proton acceptor; via carboxylate" evidence="4">
    <location>
        <position position="428"/>
    </location>
</feature>
<dbReference type="PROSITE" id="PS51186">
    <property type="entry name" value="GNAT"/>
    <property type="match status" value="1"/>
</dbReference>
<dbReference type="HAMAP" id="MF_01812">
    <property type="entry name" value="Eis"/>
    <property type="match status" value="1"/>
</dbReference>